<evidence type="ECO:0000313" key="14">
    <source>
        <dbReference type="EMBL" id="RHG14600.1"/>
    </source>
</evidence>
<dbReference type="Proteomes" id="UP001296643">
    <property type="component" value="Unassembled WGS sequence"/>
</dbReference>
<dbReference type="NCBIfam" id="TIGR02395">
    <property type="entry name" value="rpoN_sigma"/>
    <property type="match status" value="1"/>
</dbReference>
<dbReference type="PANTHER" id="PTHR32248:SF4">
    <property type="entry name" value="RNA POLYMERASE SIGMA-54 FACTOR"/>
    <property type="match status" value="1"/>
</dbReference>
<dbReference type="Pfam" id="PF04963">
    <property type="entry name" value="Sigma54_CBD"/>
    <property type="match status" value="1"/>
</dbReference>
<evidence type="ECO:0000313" key="11">
    <source>
        <dbReference type="EMBL" id="NSI18643.1"/>
    </source>
</evidence>
<name>A0A2N5PUH7_MEDGN</name>
<dbReference type="EMBL" id="QRIA01000030">
    <property type="protein sequence ID" value="RHG14600.1"/>
    <property type="molecule type" value="Genomic_DNA"/>
</dbReference>
<evidence type="ECO:0000256" key="3">
    <source>
        <dbReference type="ARBA" id="ARBA00022679"/>
    </source>
</evidence>
<keyword evidence="6" id="KW-0731">Sigma factor</keyword>
<dbReference type="Proteomes" id="UP000283834">
    <property type="component" value="Unassembled WGS sequence"/>
</dbReference>
<keyword evidence="7" id="KW-0238">DNA-binding</keyword>
<dbReference type="PRINTS" id="PR00045">
    <property type="entry name" value="SIGMA54FCT"/>
</dbReference>
<reference evidence="11" key="3">
    <citation type="submission" date="2020-02" db="EMBL/GenBank/DDBJ databases">
        <authorList>
            <person name="Littmann E."/>
            <person name="Sorbara M."/>
        </authorList>
    </citation>
    <scope>NUCLEOTIDE SEQUENCE</scope>
    <source>
        <strain evidence="12">MSK.15.32</strain>
        <strain evidence="11">MSK.22.53</strain>
    </source>
</reference>
<dbReference type="Proteomes" id="UP001296580">
    <property type="component" value="Unassembled WGS sequence"/>
</dbReference>
<comment type="similarity">
    <text evidence="1">Belongs to the sigma-54 factor family.</text>
</comment>
<organism evidence="14 16">
    <name type="scientific">Mediterraneibacter gnavus</name>
    <name type="common">Ruminococcus gnavus</name>
    <dbReference type="NCBI Taxonomy" id="33038"/>
    <lineage>
        <taxon>Bacteria</taxon>
        <taxon>Bacillati</taxon>
        <taxon>Bacillota</taxon>
        <taxon>Clostridia</taxon>
        <taxon>Lachnospirales</taxon>
        <taxon>Lachnospiraceae</taxon>
        <taxon>Mediterraneibacter</taxon>
    </lineage>
</organism>
<evidence type="ECO:0000256" key="8">
    <source>
        <dbReference type="ARBA" id="ARBA00023163"/>
    </source>
</evidence>
<evidence type="ECO:0000256" key="6">
    <source>
        <dbReference type="ARBA" id="ARBA00023082"/>
    </source>
</evidence>
<evidence type="ECO:0000256" key="2">
    <source>
        <dbReference type="ARBA" id="ARBA00022478"/>
    </source>
</evidence>
<keyword evidence="2" id="KW-0240">DNA-directed RNA polymerase</keyword>
<feature type="domain" description="RNA polymerase sigma factor 54 DNA-binding" evidence="9">
    <location>
        <begin position="288"/>
        <end position="439"/>
    </location>
</feature>
<evidence type="ECO:0000313" key="15">
    <source>
        <dbReference type="Proteomes" id="UP000283834"/>
    </source>
</evidence>
<dbReference type="InterPro" id="IPR000394">
    <property type="entry name" value="RNA_pol_sigma_54"/>
</dbReference>
<evidence type="ECO:0000313" key="16">
    <source>
        <dbReference type="Proteomes" id="UP000285697"/>
    </source>
</evidence>
<dbReference type="InterPro" id="IPR007634">
    <property type="entry name" value="RNA_pol_sigma_54_DNA-bd"/>
</dbReference>
<dbReference type="GO" id="GO:0006352">
    <property type="term" value="P:DNA-templated transcription initiation"/>
    <property type="evidence" value="ECO:0007669"/>
    <property type="project" value="InterPro"/>
</dbReference>
<dbReference type="GO" id="GO:0016779">
    <property type="term" value="F:nucleotidyltransferase activity"/>
    <property type="evidence" value="ECO:0007669"/>
    <property type="project" value="UniProtKB-KW"/>
</dbReference>
<protein>
    <submittedName>
        <fullName evidence="11">RNA polymerase factor sigma-54</fullName>
    </submittedName>
    <submittedName>
        <fullName evidence="14">RNA polymerase sigma-54 factor</fullName>
    </submittedName>
</protein>
<dbReference type="PROSITE" id="PS00718">
    <property type="entry name" value="SIGMA54_2"/>
    <property type="match status" value="1"/>
</dbReference>
<dbReference type="EMBL" id="QRWQ01000011">
    <property type="protein sequence ID" value="RGT37618.1"/>
    <property type="molecule type" value="Genomic_DNA"/>
</dbReference>
<dbReference type="GO" id="GO:0016987">
    <property type="term" value="F:sigma factor activity"/>
    <property type="evidence" value="ECO:0007669"/>
    <property type="project" value="UniProtKB-KW"/>
</dbReference>
<dbReference type="GO" id="GO:0000428">
    <property type="term" value="C:DNA-directed RNA polymerase complex"/>
    <property type="evidence" value="ECO:0007669"/>
    <property type="project" value="UniProtKB-KW"/>
</dbReference>
<dbReference type="EMBL" id="JAAIRV010000009">
    <property type="protein sequence ID" value="NSI58068.1"/>
    <property type="molecule type" value="Genomic_DNA"/>
</dbReference>
<dbReference type="EMBL" id="JAAIRM010000005">
    <property type="protein sequence ID" value="NSI18643.1"/>
    <property type="molecule type" value="Genomic_DNA"/>
</dbReference>
<evidence type="ECO:0000256" key="7">
    <source>
        <dbReference type="ARBA" id="ARBA00023125"/>
    </source>
</evidence>
<evidence type="ECO:0000313" key="12">
    <source>
        <dbReference type="EMBL" id="NSI58068.1"/>
    </source>
</evidence>
<evidence type="ECO:0000256" key="1">
    <source>
        <dbReference type="ARBA" id="ARBA00008798"/>
    </source>
</evidence>
<dbReference type="GO" id="GO:0003677">
    <property type="term" value="F:DNA binding"/>
    <property type="evidence" value="ECO:0007669"/>
    <property type="project" value="UniProtKB-KW"/>
</dbReference>
<evidence type="ECO:0000256" key="5">
    <source>
        <dbReference type="ARBA" id="ARBA00023015"/>
    </source>
</evidence>
<sequence length="442" mass="50634">MGLELKVEQKQRVYQKQIEQARILQMNAQEIAVYIQEVALENPLIEVEELAEAPLEELVREDMRKSDETGVTASEDTDWSYAGGHQLLEDWWTLQEESLVDIIHQQLLTMPIGEKEKKIVEKLAGSLDSRGYLEISVKKLAEYIPCSVRELRSALEILKSLEPAGIGAADLKECLILQLKRQKDSRLAITLVKNYLEDLSKHKISAIAKELGEEEAAVRDAFSRIRTLNPKPGRIYGRNTGGYVIPDIIVSKEHGKYIAELNEAVYRELRLNEFYVKLRDSKEAEVREYIMQKQAQAEWLRACIEQRSHTLQRIADILVDFQRMFLDSGKDMKPIRQKDVAQIMEVNESTISRAVKGKYLQCGWGVYALSDFMPKGTEEVSSDSVKLMLRNFIQSEDKKKPLSDQKLAQKLGEEGIQISRRTVAKYRMQMNILDAAGRRGEF</sequence>
<dbReference type="Pfam" id="PF00309">
    <property type="entry name" value="Sigma54_AID"/>
    <property type="match status" value="1"/>
</dbReference>
<evidence type="ECO:0000259" key="10">
    <source>
        <dbReference type="Pfam" id="PF04963"/>
    </source>
</evidence>
<evidence type="ECO:0000259" key="9">
    <source>
        <dbReference type="Pfam" id="PF04552"/>
    </source>
</evidence>
<dbReference type="InterPro" id="IPR007046">
    <property type="entry name" value="RNA_pol_sigma_54_core-bd"/>
</dbReference>
<dbReference type="Pfam" id="PF04552">
    <property type="entry name" value="Sigma54_DBD"/>
    <property type="match status" value="1"/>
</dbReference>
<dbReference type="InterPro" id="IPR038709">
    <property type="entry name" value="RpoN_core-bd_sf"/>
</dbReference>
<keyword evidence="8" id="KW-0804">Transcription</keyword>
<evidence type="ECO:0000313" key="13">
    <source>
        <dbReference type="EMBL" id="RGT37618.1"/>
    </source>
</evidence>
<dbReference type="Gene3D" id="1.10.10.1330">
    <property type="entry name" value="RNA polymerase sigma-54 factor, core-binding domain"/>
    <property type="match status" value="1"/>
</dbReference>
<dbReference type="PROSITE" id="PS50044">
    <property type="entry name" value="SIGMA54_3"/>
    <property type="match status" value="1"/>
</dbReference>
<reference evidence="15 16" key="1">
    <citation type="submission" date="2018-08" db="EMBL/GenBank/DDBJ databases">
        <title>A genome reference for cultivated species of the human gut microbiota.</title>
        <authorList>
            <person name="Zou Y."/>
            <person name="Xue W."/>
            <person name="Luo G."/>
        </authorList>
    </citation>
    <scope>NUCLEOTIDE SEQUENCE [LARGE SCALE GENOMIC DNA]</scope>
    <source>
        <strain evidence="13 15">AF19-16AC</strain>
        <strain evidence="14 16">AM22-7AC</strain>
    </source>
</reference>
<dbReference type="Proteomes" id="UP000285697">
    <property type="component" value="Unassembled WGS sequence"/>
</dbReference>
<dbReference type="RefSeq" id="WP_004842341.1">
    <property type="nucleotide sequence ID" value="NZ_AP031446.1"/>
</dbReference>
<dbReference type="Gene3D" id="1.10.10.60">
    <property type="entry name" value="Homeodomain-like"/>
    <property type="match status" value="1"/>
</dbReference>
<dbReference type="PIRSF" id="PIRSF000774">
    <property type="entry name" value="RpoN"/>
    <property type="match status" value="1"/>
</dbReference>
<comment type="caution">
    <text evidence="14">The sequence shown here is derived from an EMBL/GenBank/DDBJ whole genome shotgun (WGS) entry which is preliminary data.</text>
</comment>
<keyword evidence="3" id="KW-0808">Transferase</keyword>
<accession>A0A2N5PUH7</accession>
<reference evidence="11" key="2">
    <citation type="journal article" date="2020" name="Cell Host Microbe">
        <title>Functional and Genomic Variation between Human-Derived Isolates of Lachnospiraceae Reveals Inter- and Intra-Species Diversity.</title>
        <authorList>
            <person name="Sorbara M.T."/>
            <person name="Littmann E.R."/>
            <person name="Fontana E."/>
            <person name="Moody T.U."/>
            <person name="Kohout C.E."/>
            <person name="Gjonbalaj M."/>
            <person name="Eaton V."/>
            <person name="Seok R."/>
            <person name="Leiner I.M."/>
            <person name="Pamer E.G."/>
        </authorList>
    </citation>
    <scope>NUCLEOTIDE SEQUENCE</scope>
    <source>
        <strain evidence="12">MSK.15.32</strain>
        <strain evidence="11">MSK.22.53</strain>
    </source>
</reference>
<keyword evidence="5" id="KW-0805">Transcription regulation</keyword>
<dbReference type="AlphaFoldDB" id="A0A2N5PUH7"/>
<gene>
    <name evidence="14" type="primary">rpoN</name>
    <name evidence="14" type="ORF">DW270_15060</name>
    <name evidence="13" type="ORF">DWX36_11895</name>
    <name evidence="11" type="ORF">G4958_04565</name>
    <name evidence="12" type="ORF">G4993_06590</name>
</gene>
<dbReference type="PANTHER" id="PTHR32248">
    <property type="entry name" value="RNA POLYMERASE SIGMA-54 FACTOR"/>
    <property type="match status" value="1"/>
</dbReference>
<keyword evidence="4" id="KW-0548">Nucleotidyltransferase</keyword>
<dbReference type="GeneID" id="57433756"/>
<dbReference type="GO" id="GO:0001216">
    <property type="term" value="F:DNA-binding transcription activator activity"/>
    <property type="evidence" value="ECO:0007669"/>
    <property type="project" value="InterPro"/>
</dbReference>
<proteinExistence type="inferred from homology"/>
<evidence type="ECO:0000256" key="4">
    <source>
        <dbReference type="ARBA" id="ARBA00022695"/>
    </source>
</evidence>
<feature type="domain" description="RNA polymerase sigma factor 54 core-binding" evidence="10">
    <location>
        <begin position="95"/>
        <end position="275"/>
    </location>
</feature>